<dbReference type="GO" id="GO:0071424">
    <property type="term" value="F:rRNA (cytosine-N4-)-methyltransferase activity"/>
    <property type="evidence" value="ECO:0007669"/>
    <property type="project" value="UniProtKB-UniRule"/>
</dbReference>
<dbReference type="SUPFAM" id="SSF81799">
    <property type="entry name" value="Putative methyltransferase TM0872, insert domain"/>
    <property type="match status" value="1"/>
</dbReference>
<keyword evidence="4 6" id="KW-0808">Transferase</keyword>
<accession>A0A1F6BZM7</accession>
<feature type="binding site" evidence="6">
    <location>
        <position position="103"/>
    </location>
    <ligand>
        <name>S-adenosyl-L-methionine</name>
        <dbReference type="ChEBI" id="CHEBI:59789"/>
    </ligand>
</feature>
<dbReference type="PANTHER" id="PTHR11265">
    <property type="entry name" value="S-ADENOSYL-METHYLTRANSFERASE MRAW"/>
    <property type="match status" value="1"/>
</dbReference>
<dbReference type="Gene3D" id="1.10.150.170">
    <property type="entry name" value="Putative methyltransferase TM0872, insert domain"/>
    <property type="match status" value="1"/>
</dbReference>
<protein>
    <recommendedName>
        <fullName evidence="6">Ribosomal RNA small subunit methyltransferase H</fullName>
        <ecNumber evidence="6">2.1.1.199</ecNumber>
    </recommendedName>
    <alternativeName>
        <fullName evidence="6">16S rRNA m(4)C1402 methyltransferase</fullName>
    </alternativeName>
    <alternativeName>
        <fullName evidence="6">rRNA (cytosine-N(4)-)-methyltransferase RsmH</fullName>
    </alternativeName>
</protein>
<sequence length="293" mass="32242">MKHIPVLLHETVSALALSPNSTVVDATLGGGGHGREILRLLGPKGTYVGIDADPTALANVSLPTEGARIILVNENFRNIKSVVTEHQLQPDAIIADLGWRTDQFEEGGKGFSFHNDEPLLMTFGDPSKHLFTADDVVNEWGEESLRDIIRGYGEERFAGRVAKAIVTAREQGRIKTARALADIIAAAVPSFGRPSKIHPATRTFQAIRIAVNDELGALQEFLKEGFSALAQNGRFAIISFHSLEDRIVKRFWNEQITSGQAIRLHKKPIVADDDERTTNPRSRSAKLRVIEKI</sequence>
<evidence type="ECO:0000256" key="4">
    <source>
        <dbReference type="ARBA" id="ARBA00022679"/>
    </source>
</evidence>
<feature type="binding site" evidence="6">
    <location>
        <position position="76"/>
    </location>
    <ligand>
        <name>S-adenosyl-L-methionine</name>
        <dbReference type="ChEBI" id="CHEBI:59789"/>
    </ligand>
</feature>
<dbReference type="Gene3D" id="3.40.50.150">
    <property type="entry name" value="Vaccinia Virus protein VP39"/>
    <property type="match status" value="1"/>
</dbReference>
<dbReference type="NCBIfam" id="TIGR00006">
    <property type="entry name" value="16S rRNA (cytosine(1402)-N(4))-methyltransferase RsmH"/>
    <property type="match status" value="1"/>
</dbReference>
<proteinExistence type="inferred from homology"/>
<dbReference type="PIRSF" id="PIRSF004486">
    <property type="entry name" value="MraW"/>
    <property type="match status" value="1"/>
</dbReference>
<evidence type="ECO:0000256" key="3">
    <source>
        <dbReference type="ARBA" id="ARBA00022603"/>
    </source>
</evidence>
<dbReference type="InterPro" id="IPR002903">
    <property type="entry name" value="RsmH"/>
</dbReference>
<dbReference type="GO" id="GO:0005737">
    <property type="term" value="C:cytoplasm"/>
    <property type="evidence" value="ECO:0007669"/>
    <property type="project" value="UniProtKB-SubCell"/>
</dbReference>
<evidence type="ECO:0000256" key="6">
    <source>
        <dbReference type="HAMAP-Rule" id="MF_01007"/>
    </source>
</evidence>
<comment type="catalytic activity">
    <reaction evidence="6">
        <text>cytidine(1402) in 16S rRNA + S-adenosyl-L-methionine = N(4)-methylcytidine(1402) in 16S rRNA + S-adenosyl-L-homocysteine + H(+)</text>
        <dbReference type="Rhea" id="RHEA:42928"/>
        <dbReference type="Rhea" id="RHEA-COMP:10286"/>
        <dbReference type="Rhea" id="RHEA-COMP:10287"/>
        <dbReference type="ChEBI" id="CHEBI:15378"/>
        <dbReference type="ChEBI" id="CHEBI:57856"/>
        <dbReference type="ChEBI" id="CHEBI:59789"/>
        <dbReference type="ChEBI" id="CHEBI:74506"/>
        <dbReference type="ChEBI" id="CHEBI:82748"/>
        <dbReference type="EC" id="2.1.1.199"/>
    </reaction>
</comment>
<dbReference type="AlphaFoldDB" id="A0A1F6BZM7"/>
<dbReference type="InterPro" id="IPR029063">
    <property type="entry name" value="SAM-dependent_MTases_sf"/>
</dbReference>
<evidence type="ECO:0000256" key="1">
    <source>
        <dbReference type="ARBA" id="ARBA00010396"/>
    </source>
</evidence>
<comment type="function">
    <text evidence="6">Specifically methylates the N4 position of cytidine in position 1402 (C1402) of 16S rRNA.</text>
</comment>
<dbReference type="SUPFAM" id="SSF53335">
    <property type="entry name" value="S-adenosyl-L-methionine-dependent methyltransferases"/>
    <property type="match status" value="1"/>
</dbReference>
<dbReference type="InterPro" id="IPR023397">
    <property type="entry name" value="SAM-dep_MeTrfase_MraW_recog"/>
</dbReference>
<evidence type="ECO:0000313" key="7">
    <source>
        <dbReference type="EMBL" id="OGG41967.1"/>
    </source>
</evidence>
<keyword evidence="6" id="KW-0963">Cytoplasm</keyword>
<evidence type="ECO:0000313" key="8">
    <source>
        <dbReference type="Proteomes" id="UP000176322"/>
    </source>
</evidence>
<dbReference type="STRING" id="1798475.A2837_02035"/>
<feature type="binding site" evidence="6">
    <location>
        <position position="51"/>
    </location>
    <ligand>
        <name>S-adenosyl-L-methionine</name>
        <dbReference type="ChEBI" id="CHEBI:59789"/>
    </ligand>
</feature>
<name>A0A1F6BZM7_9BACT</name>
<dbReference type="Pfam" id="PF01795">
    <property type="entry name" value="Methyltransf_5"/>
    <property type="match status" value="1"/>
</dbReference>
<comment type="caution">
    <text evidence="7">The sequence shown here is derived from an EMBL/GenBank/DDBJ whole genome shotgun (WGS) entry which is preliminary data.</text>
</comment>
<evidence type="ECO:0000256" key="2">
    <source>
        <dbReference type="ARBA" id="ARBA00022552"/>
    </source>
</evidence>
<feature type="binding site" evidence="6">
    <location>
        <position position="96"/>
    </location>
    <ligand>
        <name>S-adenosyl-L-methionine</name>
        <dbReference type="ChEBI" id="CHEBI:59789"/>
    </ligand>
</feature>
<dbReference type="HAMAP" id="MF_01007">
    <property type="entry name" value="16SrRNA_methyltr_H"/>
    <property type="match status" value="1"/>
</dbReference>
<evidence type="ECO:0000256" key="5">
    <source>
        <dbReference type="ARBA" id="ARBA00022691"/>
    </source>
</evidence>
<feature type="binding site" evidence="6">
    <location>
        <begin position="31"/>
        <end position="33"/>
    </location>
    <ligand>
        <name>S-adenosyl-L-methionine</name>
        <dbReference type="ChEBI" id="CHEBI:59789"/>
    </ligand>
</feature>
<organism evidence="7 8">
    <name type="scientific">Candidatus Kaiserbacteria bacterium RIFCSPHIGHO2_01_FULL_46_22</name>
    <dbReference type="NCBI Taxonomy" id="1798475"/>
    <lineage>
        <taxon>Bacteria</taxon>
        <taxon>Candidatus Kaiseribacteriota</taxon>
    </lineage>
</organism>
<comment type="subcellular location">
    <subcellularLocation>
        <location evidence="6">Cytoplasm</location>
    </subcellularLocation>
</comment>
<dbReference type="Proteomes" id="UP000176322">
    <property type="component" value="Unassembled WGS sequence"/>
</dbReference>
<keyword evidence="5 6" id="KW-0949">S-adenosyl-L-methionine</keyword>
<dbReference type="PANTHER" id="PTHR11265:SF0">
    <property type="entry name" value="12S RRNA N4-METHYLCYTIDINE METHYLTRANSFERASE"/>
    <property type="match status" value="1"/>
</dbReference>
<dbReference type="GO" id="GO:0070475">
    <property type="term" value="P:rRNA base methylation"/>
    <property type="evidence" value="ECO:0007669"/>
    <property type="project" value="UniProtKB-UniRule"/>
</dbReference>
<keyword evidence="3 6" id="KW-0489">Methyltransferase</keyword>
<keyword evidence="2 6" id="KW-0698">rRNA processing</keyword>
<dbReference type="EC" id="2.1.1.199" evidence="6"/>
<comment type="similarity">
    <text evidence="1 6">Belongs to the methyltransferase superfamily. RsmH family.</text>
</comment>
<reference evidence="7 8" key="1">
    <citation type="journal article" date="2016" name="Nat. Commun.">
        <title>Thousands of microbial genomes shed light on interconnected biogeochemical processes in an aquifer system.</title>
        <authorList>
            <person name="Anantharaman K."/>
            <person name="Brown C.T."/>
            <person name="Hug L.A."/>
            <person name="Sharon I."/>
            <person name="Castelle C.J."/>
            <person name="Probst A.J."/>
            <person name="Thomas B.C."/>
            <person name="Singh A."/>
            <person name="Wilkins M.J."/>
            <person name="Karaoz U."/>
            <person name="Brodie E.L."/>
            <person name="Williams K.H."/>
            <person name="Hubbard S.S."/>
            <person name="Banfield J.F."/>
        </authorList>
    </citation>
    <scope>NUCLEOTIDE SEQUENCE [LARGE SCALE GENOMIC DNA]</scope>
</reference>
<gene>
    <name evidence="6" type="primary">rsmH</name>
    <name evidence="7" type="ORF">A2837_02035</name>
</gene>
<dbReference type="EMBL" id="MFKO01000002">
    <property type="protein sequence ID" value="OGG41967.1"/>
    <property type="molecule type" value="Genomic_DNA"/>
</dbReference>